<dbReference type="PROSITE" id="PS50088">
    <property type="entry name" value="ANK_REPEAT"/>
    <property type="match status" value="1"/>
</dbReference>
<dbReference type="AlphaFoldDB" id="A0A8S4QU71"/>
<dbReference type="PROSITE" id="PS50297">
    <property type="entry name" value="ANK_REP_REGION"/>
    <property type="match status" value="1"/>
</dbReference>
<name>A0A8S4QU71_9NEOP</name>
<sequence>ERTPRELPTQIVSSEDEGPCFIDSETPVGWIKTLSEQSTNGVITDSRKDLLNDCAIDNSSDSEQTNVAVKKENNVKVQKKKKVEVKQTVKKPPLKISANVKQMWKIISGKDLNSLETILEDFEAAELEAACNTQDPVDGNTALHKAAIAEKPEMVTQILTAGGDPCIRNHALQTPYAASPHQDTRIAFRLFQAQFPDKYNYNKSHIPGPVTPEQLEQEKERKAQQKKAKRQRDKEKQAEKNKINNFLNMTDVQKVRADLIMRCFLCGS</sequence>
<dbReference type="SUPFAM" id="SSF48403">
    <property type="entry name" value="Ankyrin repeat"/>
    <property type="match status" value="1"/>
</dbReference>
<dbReference type="Proteomes" id="UP000838756">
    <property type="component" value="Unassembled WGS sequence"/>
</dbReference>
<proteinExistence type="predicted"/>
<comment type="caution">
    <text evidence="3">The sequence shown here is derived from an EMBL/GenBank/DDBJ whole genome shotgun (WGS) entry which is preliminary data.</text>
</comment>
<dbReference type="InterPro" id="IPR047139">
    <property type="entry name" value="ANKZ1/VMS1"/>
</dbReference>
<dbReference type="InterPro" id="IPR002110">
    <property type="entry name" value="Ankyrin_rpt"/>
</dbReference>
<feature type="compositionally biased region" description="Basic and acidic residues" evidence="2">
    <location>
        <begin position="232"/>
        <end position="242"/>
    </location>
</feature>
<dbReference type="GO" id="GO:0036503">
    <property type="term" value="P:ERAD pathway"/>
    <property type="evidence" value="ECO:0007669"/>
    <property type="project" value="TreeGrafter"/>
</dbReference>
<keyword evidence="4" id="KW-1185">Reference proteome</keyword>
<dbReference type="PANTHER" id="PTHR16036">
    <property type="entry name" value="ANKYRIN REPEAT AND ZINC FINGER DOMAIN-CONTAINING PROTEIN 1"/>
    <property type="match status" value="1"/>
</dbReference>
<reference evidence="3" key="1">
    <citation type="submission" date="2022-03" db="EMBL/GenBank/DDBJ databases">
        <authorList>
            <person name="Lindestad O."/>
        </authorList>
    </citation>
    <scope>NUCLEOTIDE SEQUENCE</scope>
</reference>
<evidence type="ECO:0000313" key="3">
    <source>
        <dbReference type="EMBL" id="CAH2222973.1"/>
    </source>
</evidence>
<feature type="non-terminal residue" evidence="3">
    <location>
        <position position="1"/>
    </location>
</feature>
<accession>A0A8S4QU71</accession>
<dbReference type="InterPro" id="IPR036770">
    <property type="entry name" value="Ankyrin_rpt-contain_sf"/>
</dbReference>
<organism evidence="3 4">
    <name type="scientific">Pararge aegeria aegeria</name>
    <dbReference type="NCBI Taxonomy" id="348720"/>
    <lineage>
        <taxon>Eukaryota</taxon>
        <taxon>Metazoa</taxon>
        <taxon>Ecdysozoa</taxon>
        <taxon>Arthropoda</taxon>
        <taxon>Hexapoda</taxon>
        <taxon>Insecta</taxon>
        <taxon>Pterygota</taxon>
        <taxon>Neoptera</taxon>
        <taxon>Endopterygota</taxon>
        <taxon>Lepidoptera</taxon>
        <taxon>Glossata</taxon>
        <taxon>Ditrysia</taxon>
        <taxon>Papilionoidea</taxon>
        <taxon>Nymphalidae</taxon>
        <taxon>Satyrinae</taxon>
        <taxon>Satyrini</taxon>
        <taxon>Parargina</taxon>
        <taxon>Pararge</taxon>
    </lineage>
</organism>
<dbReference type="EMBL" id="CAKXAJ010020522">
    <property type="protein sequence ID" value="CAH2222973.1"/>
    <property type="molecule type" value="Genomic_DNA"/>
</dbReference>
<dbReference type="Pfam" id="PF00023">
    <property type="entry name" value="Ank"/>
    <property type="match status" value="1"/>
</dbReference>
<dbReference type="OrthoDB" id="429841at2759"/>
<feature type="non-terminal residue" evidence="3">
    <location>
        <position position="268"/>
    </location>
</feature>
<protein>
    <submittedName>
        <fullName evidence="3">Jg4522 protein</fullName>
    </submittedName>
</protein>
<dbReference type="PANTHER" id="PTHR16036:SF2">
    <property type="entry name" value="TRNA ENDONUCLEASE ANKZF1"/>
    <property type="match status" value="1"/>
</dbReference>
<dbReference type="Gene3D" id="1.25.40.20">
    <property type="entry name" value="Ankyrin repeat-containing domain"/>
    <property type="match status" value="1"/>
</dbReference>
<evidence type="ECO:0000256" key="1">
    <source>
        <dbReference type="PROSITE-ProRule" id="PRU00023"/>
    </source>
</evidence>
<feature type="region of interest" description="Disordered" evidence="2">
    <location>
        <begin position="201"/>
        <end position="242"/>
    </location>
</feature>
<feature type="repeat" description="ANK" evidence="1">
    <location>
        <begin position="138"/>
        <end position="170"/>
    </location>
</feature>
<keyword evidence="1" id="KW-0040">ANK repeat</keyword>
<evidence type="ECO:0000256" key="2">
    <source>
        <dbReference type="SAM" id="MobiDB-lite"/>
    </source>
</evidence>
<gene>
    <name evidence="3" type="primary">jg4522</name>
    <name evidence="3" type="ORF">PAEG_LOCUS6786</name>
</gene>
<evidence type="ECO:0000313" key="4">
    <source>
        <dbReference type="Proteomes" id="UP000838756"/>
    </source>
</evidence>